<feature type="non-terminal residue" evidence="3">
    <location>
        <position position="1"/>
    </location>
</feature>
<feature type="compositionally biased region" description="Polar residues" evidence="1">
    <location>
        <begin position="63"/>
        <end position="80"/>
    </location>
</feature>
<gene>
    <name evidence="2" type="ORF">QYT958_LOCUS44644</name>
    <name evidence="3" type="ORF">QYT958_LOCUS47306</name>
</gene>
<evidence type="ECO:0000256" key="1">
    <source>
        <dbReference type="SAM" id="MobiDB-lite"/>
    </source>
</evidence>
<feature type="compositionally biased region" description="Basic residues" evidence="1">
    <location>
        <begin position="45"/>
        <end position="59"/>
    </location>
</feature>
<proteinExistence type="predicted"/>
<evidence type="ECO:0000313" key="4">
    <source>
        <dbReference type="Proteomes" id="UP000663848"/>
    </source>
</evidence>
<reference evidence="3" key="1">
    <citation type="submission" date="2021-02" db="EMBL/GenBank/DDBJ databases">
        <authorList>
            <person name="Nowell W R."/>
        </authorList>
    </citation>
    <scope>NUCLEOTIDE SEQUENCE</scope>
</reference>
<evidence type="ECO:0000313" key="3">
    <source>
        <dbReference type="EMBL" id="CAF5136424.1"/>
    </source>
</evidence>
<name>A0A822FYS1_9BILA</name>
<comment type="caution">
    <text evidence="3">The sequence shown here is derived from an EMBL/GenBank/DDBJ whole genome shotgun (WGS) entry which is preliminary data.</text>
</comment>
<dbReference type="EMBL" id="CAJOBR010088292">
    <property type="protein sequence ID" value="CAF5136424.1"/>
    <property type="molecule type" value="Genomic_DNA"/>
</dbReference>
<dbReference type="AlphaFoldDB" id="A0A822FYS1"/>
<feature type="region of interest" description="Disordered" evidence="1">
    <location>
        <begin position="41"/>
        <end position="80"/>
    </location>
</feature>
<accession>A0A822FYS1</accession>
<organism evidence="3 4">
    <name type="scientific">Rotaria socialis</name>
    <dbReference type="NCBI Taxonomy" id="392032"/>
    <lineage>
        <taxon>Eukaryota</taxon>
        <taxon>Metazoa</taxon>
        <taxon>Spiralia</taxon>
        <taxon>Gnathifera</taxon>
        <taxon>Rotifera</taxon>
        <taxon>Eurotatoria</taxon>
        <taxon>Bdelloidea</taxon>
        <taxon>Philodinida</taxon>
        <taxon>Philodinidae</taxon>
        <taxon>Rotaria</taxon>
    </lineage>
</organism>
<dbReference type="Proteomes" id="UP000663848">
    <property type="component" value="Unassembled WGS sequence"/>
</dbReference>
<protein>
    <submittedName>
        <fullName evidence="3">Uncharacterized protein</fullName>
    </submittedName>
</protein>
<dbReference type="EMBL" id="CAJOBR010070150">
    <property type="protein sequence ID" value="CAF5097169.1"/>
    <property type="molecule type" value="Genomic_DNA"/>
</dbReference>
<sequence>PRSPLPRPSPDEFIEQNDEDVHEQRVMLVHELDAADAEQRQELKRQKRLHRKLQKKKKETKQSITNSSEEQQIISTVPDH</sequence>
<feature type="non-terminal residue" evidence="3">
    <location>
        <position position="80"/>
    </location>
</feature>
<evidence type="ECO:0000313" key="2">
    <source>
        <dbReference type="EMBL" id="CAF5097169.1"/>
    </source>
</evidence>